<dbReference type="AlphaFoldDB" id="A0A1H3PH14"/>
<dbReference type="Pfam" id="PF13487">
    <property type="entry name" value="HD_5"/>
    <property type="match status" value="1"/>
</dbReference>
<dbReference type="SUPFAM" id="SSF109604">
    <property type="entry name" value="HD-domain/PDEase-like"/>
    <property type="match status" value="1"/>
</dbReference>
<proteinExistence type="predicted"/>
<dbReference type="PANTHER" id="PTHR43155">
    <property type="entry name" value="CYCLIC DI-GMP PHOSPHODIESTERASE PA4108-RELATED"/>
    <property type="match status" value="1"/>
</dbReference>
<accession>A0A1H3PH14</accession>
<dbReference type="SMART" id="SM00471">
    <property type="entry name" value="HDc"/>
    <property type="match status" value="1"/>
</dbReference>
<sequence length="395" mass="45608">MSNPIKEPKESYRTLQHLDELKPGMVIAEDVFNKNGHVLIAAGFVVDDVAKLKQFLTLHKVEQVRIRLHSTKYPVKAKKPEQEPVIPAETQPLDLTAREEARLQKKRQMETKAFQDRYQEQKETIKTDFQRMVKGEEVSKDRLEAQVIKILKSYDGTVNVFQLIETIKKDYRDLYAHYYQVTIISHSIGTWLELTSPQMKNLTLSALLHDLGKEQLSSELILAQNKLSADEELEYQKHVVIGYELAKHYDFINYDMLQAILLHHERSDGSGYPLGLKQEKIPILARIIAIADVYNTLTSPNSKGEKKTPFEAVKIMESEYMDQLDTRILYIFLNRIGNCFLGQMVRLSDGRTGEVIFVPRVYVYRPIIKLKPTNQLVDLSHPDHRKLSIKAFAET</sequence>
<gene>
    <name evidence="2" type="ORF">SAMN05192546_106207</name>
</gene>
<keyword evidence="3" id="KW-1185">Reference proteome</keyword>
<dbReference type="RefSeq" id="WP_093314010.1">
    <property type="nucleotide sequence ID" value="NZ_FNPV01000006.1"/>
</dbReference>
<organism evidence="2 3">
    <name type="scientific">Tindallia californiensis</name>
    <dbReference type="NCBI Taxonomy" id="159292"/>
    <lineage>
        <taxon>Bacteria</taxon>
        <taxon>Bacillati</taxon>
        <taxon>Bacillota</taxon>
        <taxon>Clostridia</taxon>
        <taxon>Peptostreptococcales</taxon>
        <taxon>Tindalliaceae</taxon>
        <taxon>Tindallia</taxon>
    </lineage>
</organism>
<dbReference type="STRING" id="159292.SAMN05192546_106207"/>
<evidence type="ECO:0000313" key="3">
    <source>
        <dbReference type="Proteomes" id="UP000199230"/>
    </source>
</evidence>
<dbReference type="InterPro" id="IPR037522">
    <property type="entry name" value="HD_GYP_dom"/>
</dbReference>
<protein>
    <submittedName>
        <fullName evidence="2">HD-GYP domain, c-di-GMP phosphodiesterase class II (Or its inactivated variant)</fullName>
    </submittedName>
</protein>
<dbReference type="EMBL" id="FNPV01000006">
    <property type="protein sequence ID" value="SDZ00450.1"/>
    <property type="molecule type" value="Genomic_DNA"/>
</dbReference>
<dbReference type="PROSITE" id="PS51832">
    <property type="entry name" value="HD_GYP"/>
    <property type="match status" value="1"/>
</dbReference>
<feature type="domain" description="HD-GYP" evidence="1">
    <location>
        <begin position="152"/>
        <end position="348"/>
    </location>
</feature>
<reference evidence="2 3" key="1">
    <citation type="submission" date="2016-10" db="EMBL/GenBank/DDBJ databases">
        <authorList>
            <person name="de Groot N.N."/>
        </authorList>
    </citation>
    <scope>NUCLEOTIDE SEQUENCE [LARGE SCALE GENOMIC DNA]</scope>
    <source>
        <strain evidence="2 3">APO</strain>
    </source>
</reference>
<dbReference type="PANTHER" id="PTHR43155:SF2">
    <property type="entry name" value="CYCLIC DI-GMP PHOSPHODIESTERASE PA4108"/>
    <property type="match status" value="1"/>
</dbReference>
<dbReference type="CDD" id="cd00077">
    <property type="entry name" value="HDc"/>
    <property type="match status" value="1"/>
</dbReference>
<dbReference type="OrthoDB" id="9804747at2"/>
<dbReference type="Gene3D" id="1.10.3210.10">
    <property type="entry name" value="Hypothetical protein af1432"/>
    <property type="match status" value="1"/>
</dbReference>
<dbReference type="InterPro" id="IPR003607">
    <property type="entry name" value="HD/PDEase_dom"/>
</dbReference>
<evidence type="ECO:0000313" key="2">
    <source>
        <dbReference type="EMBL" id="SDZ00450.1"/>
    </source>
</evidence>
<name>A0A1H3PH14_9FIRM</name>
<evidence type="ECO:0000259" key="1">
    <source>
        <dbReference type="PROSITE" id="PS51832"/>
    </source>
</evidence>
<dbReference type="Proteomes" id="UP000199230">
    <property type="component" value="Unassembled WGS sequence"/>
</dbReference>